<dbReference type="Proteomes" id="UP000262073">
    <property type="component" value="Chromosome"/>
</dbReference>
<dbReference type="InterPro" id="IPR036282">
    <property type="entry name" value="Glutathione-S-Trfase_C_sf"/>
</dbReference>
<dbReference type="PANTHER" id="PTHR44051:SF8">
    <property type="entry name" value="GLUTATHIONE S-TRANSFERASE GSTA"/>
    <property type="match status" value="1"/>
</dbReference>
<evidence type="ECO:0000256" key="1">
    <source>
        <dbReference type="RuleBase" id="RU003494"/>
    </source>
</evidence>
<keyword evidence="4" id="KW-0808">Transferase</keyword>
<dbReference type="RefSeq" id="WP_117317673.1">
    <property type="nucleotide sequence ID" value="NZ_CP031769.1"/>
</dbReference>
<feature type="domain" description="GST N-terminal" evidence="2">
    <location>
        <begin position="1"/>
        <end position="80"/>
    </location>
</feature>
<dbReference type="InterPro" id="IPR010987">
    <property type="entry name" value="Glutathione-S-Trfase_C-like"/>
</dbReference>
<protein>
    <submittedName>
        <fullName evidence="4">Glutathione S-transferase family protein</fullName>
    </submittedName>
</protein>
<dbReference type="Pfam" id="PF02798">
    <property type="entry name" value="GST_N"/>
    <property type="match status" value="1"/>
</dbReference>
<organism evidence="4 5">
    <name type="scientific">Salinimonas sediminis</name>
    <dbReference type="NCBI Taxonomy" id="2303538"/>
    <lineage>
        <taxon>Bacteria</taxon>
        <taxon>Pseudomonadati</taxon>
        <taxon>Pseudomonadota</taxon>
        <taxon>Gammaproteobacteria</taxon>
        <taxon>Alteromonadales</taxon>
        <taxon>Alteromonadaceae</taxon>
        <taxon>Alteromonas/Salinimonas group</taxon>
        <taxon>Salinimonas</taxon>
    </lineage>
</organism>
<dbReference type="InterPro" id="IPR004046">
    <property type="entry name" value="GST_C"/>
</dbReference>
<dbReference type="InterPro" id="IPR040079">
    <property type="entry name" value="Glutathione_S-Trfase"/>
</dbReference>
<dbReference type="GO" id="GO:0016740">
    <property type="term" value="F:transferase activity"/>
    <property type="evidence" value="ECO:0007669"/>
    <property type="project" value="UniProtKB-KW"/>
</dbReference>
<dbReference type="SUPFAM" id="SSF47616">
    <property type="entry name" value="GST C-terminal domain-like"/>
    <property type="match status" value="1"/>
</dbReference>
<dbReference type="PANTHER" id="PTHR44051">
    <property type="entry name" value="GLUTATHIONE S-TRANSFERASE-RELATED"/>
    <property type="match status" value="1"/>
</dbReference>
<gene>
    <name evidence="4" type="ORF">D0Y50_14870</name>
</gene>
<evidence type="ECO:0000313" key="5">
    <source>
        <dbReference type="Proteomes" id="UP000262073"/>
    </source>
</evidence>
<dbReference type="SFLD" id="SFLDG00358">
    <property type="entry name" value="Main_(cytGST)"/>
    <property type="match status" value="1"/>
</dbReference>
<keyword evidence="5" id="KW-1185">Reference proteome</keyword>
<evidence type="ECO:0000259" key="2">
    <source>
        <dbReference type="PROSITE" id="PS50404"/>
    </source>
</evidence>
<accession>A0A346NPR8</accession>
<dbReference type="Gene3D" id="1.20.1050.10">
    <property type="match status" value="1"/>
</dbReference>
<name>A0A346NPR8_9ALTE</name>
<dbReference type="PROSITE" id="PS50404">
    <property type="entry name" value="GST_NTER"/>
    <property type="match status" value="1"/>
</dbReference>
<feature type="domain" description="GST C-terminal" evidence="3">
    <location>
        <begin position="86"/>
        <end position="209"/>
    </location>
</feature>
<proteinExistence type="inferred from homology"/>
<dbReference type="OrthoDB" id="5740960at2"/>
<dbReference type="CDD" id="cd03046">
    <property type="entry name" value="GST_N_GTT1_like"/>
    <property type="match status" value="1"/>
</dbReference>
<evidence type="ECO:0000313" key="4">
    <source>
        <dbReference type="EMBL" id="AXR07525.1"/>
    </source>
</evidence>
<evidence type="ECO:0000259" key="3">
    <source>
        <dbReference type="PROSITE" id="PS50405"/>
    </source>
</evidence>
<comment type="similarity">
    <text evidence="1">Belongs to the GST superfamily.</text>
</comment>
<dbReference type="PROSITE" id="PS50405">
    <property type="entry name" value="GST_CTER"/>
    <property type="match status" value="1"/>
</dbReference>
<dbReference type="AlphaFoldDB" id="A0A346NPR8"/>
<dbReference type="InterPro" id="IPR004045">
    <property type="entry name" value="Glutathione_S-Trfase_N"/>
</dbReference>
<dbReference type="Gene3D" id="3.40.30.10">
    <property type="entry name" value="Glutaredoxin"/>
    <property type="match status" value="1"/>
</dbReference>
<dbReference type="EMBL" id="CP031769">
    <property type="protein sequence ID" value="AXR07525.1"/>
    <property type="molecule type" value="Genomic_DNA"/>
</dbReference>
<dbReference type="InterPro" id="IPR036249">
    <property type="entry name" value="Thioredoxin-like_sf"/>
</dbReference>
<dbReference type="SUPFAM" id="SSF52833">
    <property type="entry name" value="Thioredoxin-like"/>
    <property type="match status" value="1"/>
</dbReference>
<reference evidence="4 5" key="1">
    <citation type="submission" date="2018-08" db="EMBL/GenBank/DDBJ databases">
        <title>Salinimonas sediminis sp. nov., a piezophilic bacterium isolated from a deep-sea sediment sample from the New Britain Trench.</title>
        <authorList>
            <person name="Cao J."/>
        </authorList>
    </citation>
    <scope>NUCLEOTIDE SEQUENCE [LARGE SCALE GENOMIC DNA]</scope>
    <source>
        <strain evidence="4 5">N102</strain>
    </source>
</reference>
<sequence length="211" mass="23826">MYTLYGYPGTRSLRVAWALEEIGLEYHYKLVDLFSGAHRHPDYLALTPTGKIPLLSTPQGHLSESAAIVTYLGENHAYHELIAPIGSSERALYQQMMCFMITELEQPLWNIVKHDFILPEHHRLAQMQQVATFEFERAISEFSTLLGTKDYVSGPMFSMADIVAGQLLAWADESKLALPHDNVQAYKERVLSRQAFIKATEREQSAKAAVA</sequence>
<dbReference type="Pfam" id="PF00043">
    <property type="entry name" value="GST_C"/>
    <property type="match status" value="1"/>
</dbReference>
<dbReference type="SFLD" id="SFLDS00019">
    <property type="entry name" value="Glutathione_Transferase_(cytos"/>
    <property type="match status" value="1"/>
</dbReference>
<dbReference type="KEGG" id="salm:D0Y50_14870"/>
<dbReference type="SFLD" id="SFLDG01150">
    <property type="entry name" value="Main.1:_Beta-like"/>
    <property type="match status" value="1"/>
</dbReference>